<dbReference type="InterPro" id="IPR001810">
    <property type="entry name" value="F-box_dom"/>
</dbReference>
<evidence type="ECO:0000313" key="3">
    <source>
        <dbReference type="Proteomes" id="UP000823388"/>
    </source>
</evidence>
<keyword evidence="3" id="KW-1185">Reference proteome</keyword>
<dbReference type="Pfam" id="PF07734">
    <property type="entry name" value="FBA_1"/>
    <property type="match status" value="1"/>
</dbReference>
<dbReference type="PANTHER" id="PTHR35546:SF125">
    <property type="entry name" value="F-BOX DOMAIN-CONTAINING PROTEIN"/>
    <property type="match status" value="1"/>
</dbReference>
<dbReference type="Gene3D" id="1.20.1280.50">
    <property type="match status" value="1"/>
</dbReference>
<protein>
    <recommendedName>
        <fullName evidence="1">F-box domain-containing protein</fullName>
    </recommendedName>
</protein>
<dbReference type="SMART" id="SM00256">
    <property type="entry name" value="FBOX"/>
    <property type="match status" value="1"/>
</dbReference>
<comment type="caution">
    <text evidence="2">The sequence shown here is derived from an EMBL/GenBank/DDBJ whole genome shotgun (WGS) entry which is preliminary data.</text>
</comment>
<dbReference type="InterPro" id="IPR006527">
    <property type="entry name" value="F-box-assoc_dom_typ1"/>
</dbReference>
<organism evidence="2 3">
    <name type="scientific">Panicum virgatum</name>
    <name type="common">Blackwell switchgrass</name>
    <dbReference type="NCBI Taxonomy" id="38727"/>
    <lineage>
        <taxon>Eukaryota</taxon>
        <taxon>Viridiplantae</taxon>
        <taxon>Streptophyta</taxon>
        <taxon>Embryophyta</taxon>
        <taxon>Tracheophyta</taxon>
        <taxon>Spermatophyta</taxon>
        <taxon>Magnoliopsida</taxon>
        <taxon>Liliopsida</taxon>
        <taxon>Poales</taxon>
        <taxon>Poaceae</taxon>
        <taxon>PACMAD clade</taxon>
        <taxon>Panicoideae</taxon>
        <taxon>Panicodae</taxon>
        <taxon>Paniceae</taxon>
        <taxon>Panicinae</taxon>
        <taxon>Panicum</taxon>
        <taxon>Panicum sect. Hiantes</taxon>
    </lineage>
</organism>
<dbReference type="EMBL" id="CM029051">
    <property type="protein sequence ID" value="KAG2562041.1"/>
    <property type="molecule type" value="Genomic_DNA"/>
</dbReference>
<dbReference type="PANTHER" id="PTHR35546">
    <property type="entry name" value="F-BOX PROTEIN INTERACTION DOMAIN PROTEIN-RELATED"/>
    <property type="match status" value="1"/>
</dbReference>
<dbReference type="InterPro" id="IPR055290">
    <property type="entry name" value="At3g26010-like"/>
</dbReference>
<gene>
    <name evidence="2" type="ORF">PVAP13_8KG173101</name>
</gene>
<dbReference type="SUPFAM" id="SSF81383">
    <property type="entry name" value="F-box domain"/>
    <property type="match status" value="1"/>
</dbReference>
<reference evidence="2" key="1">
    <citation type="submission" date="2020-05" db="EMBL/GenBank/DDBJ databases">
        <title>WGS assembly of Panicum virgatum.</title>
        <authorList>
            <person name="Lovell J.T."/>
            <person name="Jenkins J."/>
            <person name="Shu S."/>
            <person name="Juenger T.E."/>
            <person name="Schmutz J."/>
        </authorList>
    </citation>
    <scope>NUCLEOTIDE SEQUENCE</scope>
    <source>
        <strain evidence="2">AP13</strain>
    </source>
</reference>
<dbReference type="AlphaFoldDB" id="A0A8T0PIP6"/>
<sequence length="420" mass="46925">MEEEEEEGSKKDNSLVSEAEAEAEAAAAAAASLLTDDLIMEILSRLPVRSVHRFKCVCKRWRDLIACPAHREKLPQTLAGFLYTTYPGGYRHHLAAVSAATVIDSVDASLGFLRPMNYTKIRLVDTCNGLLLCSCYNNNNEERLVVCNPATQRWTELPPPPQPQPTTDYCAQHLAFDPAVSPSHFCVLDFEATVKEWHLTGVSIYSSRTRAWTHRDIGLVDKIVLVSGSVFVGGMLHLPGKLCKDGRNSIEDDDNFVLVLVDKECKAWKTVRAPRGFYSGAIGLSQECLHYVTRSPAPLTILDDDNEDTLLLASEIAVWCLKDYDSREWVLKHTVRIDKLLNVIEKEYSVVGIHPDCDTIFFVTRGAYDGDSWDDASLASWDMRRLEFRTVVNLEKGSAGIYLPYVPMFSESTLADGDDL</sequence>
<dbReference type="CDD" id="cd22157">
    <property type="entry name" value="F-box_AtFBW1-like"/>
    <property type="match status" value="1"/>
</dbReference>
<dbReference type="InterPro" id="IPR036047">
    <property type="entry name" value="F-box-like_dom_sf"/>
</dbReference>
<evidence type="ECO:0000313" key="2">
    <source>
        <dbReference type="EMBL" id="KAG2562041.1"/>
    </source>
</evidence>
<proteinExistence type="predicted"/>
<dbReference type="Pfam" id="PF00646">
    <property type="entry name" value="F-box"/>
    <property type="match status" value="1"/>
</dbReference>
<name>A0A8T0PIP6_PANVG</name>
<feature type="domain" description="F-box" evidence="1">
    <location>
        <begin position="34"/>
        <end position="74"/>
    </location>
</feature>
<dbReference type="Proteomes" id="UP000823388">
    <property type="component" value="Chromosome 8K"/>
</dbReference>
<accession>A0A8T0PIP6</accession>
<evidence type="ECO:0000259" key="1">
    <source>
        <dbReference type="SMART" id="SM00256"/>
    </source>
</evidence>
<dbReference type="OrthoDB" id="591557at2759"/>